<dbReference type="EMBL" id="ATBP01001009">
    <property type="protein sequence ID" value="ETR68279.1"/>
    <property type="molecule type" value="Genomic_DNA"/>
</dbReference>
<evidence type="ECO:0000313" key="2">
    <source>
        <dbReference type="Proteomes" id="UP000189670"/>
    </source>
</evidence>
<protein>
    <submittedName>
        <fullName evidence="1">Uncharacterized protein</fullName>
    </submittedName>
</protein>
<accession>A0A1V1P084</accession>
<comment type="caution">
    <text evidence="1">The sequence shown here is derived from an EMBL/GenBank/DDBJ whole genome shotgun (WGS) entry which is preliminary data.</text>
</comment>
<dbReference type="AlphaFoldDB" id="A0A1V1P084"/>
<evidence type="ECO:0000313" key="1">
    <source>
        <dbReference type="EMBL" id="ETR68279.1"/>
    </source>
</evidence>
<organism evidence="1 2">
    <name type="scientific">Candidatus Magnetoglobus multicellularis str. Araruama</name>
    <dbReference type="NCBI Taxonomy" id="890399"/>
    <lineage>
        <taxon>Bacteria</taxon>
        <taxon>Pseudomonadati</taxon>
        <taxon>Thermodesulfobacteriota</taxon>
        <taxon>Desulfobacteria</taxon>
        <taxon>Desulfobacterales</taxon>
        <taxon>Desulfobacteraceae</taxon>
        <taxon>Candidatus Magnetoglobus</taxon>
    </lineage>
</organism>
<sequence>MAKTKKNGVNYYTNKTREKTSFIIKSLKKNKFISIGYNNTTNSKTLTWHYKKLLTDYKERNKDMMDQYTSNAIDGLSDNASLNEVVNALQHSPNRFIKTHLDSLKDVEDICDTVVSTTFDSTKNRVLKHDVGVKKSKAGNQSSDYLEDVHTNLYERTYDFFGECISSRETLHYGIYKICQETDVNDINSITTNLVQIKSRVENMKVYPNPATDRDFAARHLKDFLSSLGTTYSRNNSVTDLIANINSSISLKPKY</sequence>
<name>A0A1V1P084_9BACT</name>
<reference evidence="2" key="1">
    <citation type="submission" date="2012-11" db="EMBL/GenBank/DDBJ databases">
        <authorList>
            <person name="Lucero-Rivera Y.E."/>
            <person name="Tovar-Ramirez D."/>
        </authorList>
    </citation>
    <scope>NUCLEOTIDE SEQUENCE [LARGE SCALE GENOMIC DNA]</scope>
    <source>
        <strain evidence="2">Araruama</strain>
    </source>
</reference>
<gene>
    <name evidence="1" type="ORF">OMM_04654</name>
</gene>
<dbReference type="Proteomes" id="UP000189670">
    <property type="component" value="Unassembled WGS sequence"/>
</dbReference>
<proteinExistence type="predicted"/>